<dbReference type="PROSITE" id="PS51186">
    <property type="entry name" value="GNAT"/>
    <property type="match status" value="1"/>
</dbReference>
<dbReference type="EMBL" id="MFCV01000031">
    <property type="protein sequence ID" value="OGE32212.1"/>
    <property type="molecule type" value="Genomic_DNA"/>
</dbReference>
<dbReference type="AlphaFoldDB" id="A0A1F5JU89"/>
<dbReference type="Proteomes" id="UP000176902">
    <property type="component" value="Unassembled WGS sequence"/>
</dbReference>
<dbReference type="Pfam" id="PF00583">
    <property type="entry name" value="Acetyltransf_1"/>
    <property type="match status" value="1"/>
</dbReference>
<feature type="domain" description="N-acetyltransferase" evidence="3">
    <location>
        <begin position="8"/>
        <end position="181"/>
    </location>
</feature>
<sequence>MKYLSSDVTLGSVTKDDLARVIKILDGEKKYSGFISRITKDFNQSQDKGIPVAMQAFFVDEKEEDVGFCVISISPIKMKEWEKTFKEESWVKKDFQINISSFELMYLYVKPYFRAKGFGSKLFNQVLNYAKKTNIKAIYAFVSDTNKNSFNFYKKHGASVMYSTSDEKQSNLSAFLMWKVT</sequence>
<organism evidence="4 5">
    <name type="scientific">Candidatus Daviesbacteria bacterium RIFCSPHIGHO2_02_FULL_36_13</name>
    <dbReference type="NCBI Taxonomy" id="1797768"/>
    <lineage>
        <taxon>Bacteria</taxon>
        <taxon>Candidatus Daviesiibacteriota</taxon>
    </lineage>
</organism>
<dbReference type="GO" id="GO:0008080">
    <property type="term" value="F:N-acetyltransferase activity"/>
    <property type="evidence" value="ECO:0007669"/>
    <property type="project" value="TreeGrafter"/>
</dbReference>
<proteinExistence type="predicted"/>
<dbReference type="PANTHER" id="PTHR10545:SF29">
    <property type="entry name" value="GH14572P-RELATED"/>
    <property type="match status" value="1"/>
</dbReference>
<dbReference type="SUPFAM" id="SSF55729">
    <property type="entry name" value="Acyl-CoA N-acyltransferases (Nat)"/>
    <property type="match status" value="1"/>
</dbReference>
<evidence type="ECO:0000313" key="4">
    <source>
        <dbReference type="EMBL" id="OGE32212.1"/>
    </source>
</evidence>
<dbReference type="InterPro" id="IPR051016">
    <property type="entry name" value="Diverse_Substrate_AcTransf"/>
</dbReference>
<evidence type="ECO:0000259" key="3">
    <source>
        <dbReference type="PROSITE" id="PS51186"/>
    </source>
</evidence>
<name>A0A1F5JU89_9BACT</name>
<evidence type="ECO:0000313" key="5">
    <source>
        <dbReference type="Proteomes" id="UP000176902"/>
    </source>
</evidence>
<gene>
    <name evidence="4" type="ORF">A3C59_04210</name>
</gene>
<protein>
    <recommendedName>
        <fullName evidence="3">N-acetyltransferase domain-containing protein</fullName>
    </recommendedName>
</protein>
<dbReference type="InterPro" id="IPR016181">
    <property type="entry name" value="Acyl_CoA_acyltransferase"/>
</dbReference>
<evidence type="ECO:0000256" key="2">
    <source>
        <dbReference type="ARBA" id="ARBA00023315"/>
    </source>
</evidence>
<keyword evidence="2" id="KW-0012">Acyltransferase</keyword>
<comment type="caution">
    <text evidence="4">The sequence shown here is derived from an EMBL/GenBank/DDBJ whole genome shotgun (WGS) entry which is preliminary data.</text>
</comment>
<evidence type="ECO:0000256" key="1">
    <source>
        <dbReference type="ARBA" id="ARBA00022679"/>
    </source>
</evidence>
<dbReference type="InterPro" id="IPR000182">
    <property type="entry name" value="GNAT_dom"/>
</dbReference>
<dbReference type="STRING" id="1797768.A3C59_04210"/>
<dbReference type="PANTHER" id="PTHR10545">
    <property type="entry name" value="DIAMINE N-ACETYLTRANSFERASE"/>
    <property type="match status" value="1"/>
</dbReference>
<reference evidence="4 5" key="1">
    <citation type="journal article" date="2016" name="Nat. Commun.">
        <title>Thousands of microbial genomes shed light on interconnected biogeochemical processes in an aquifer system.</title>
        <authorList>
            <person name="Anantharaman K."/>
            <person name="Brown C.T."/>
            <person name="Hug L.A."/>
            <person name="Sharon I."/>
            <person name="Castelle C.J."/>
            <person name="Probst A.J."/>
            <person name="Thomas B.C."/>
            <person name="Singh A."/>
            <person name="Wilkins M.J."/>
            <person name="Karaoz U."/>
            <person name="Brodie E.L."/>
            <person name="Williams K.H."/>
            <person name="Hubbard S.S."/>
            <person name="Banfield J.F."/>
        </authorList>
    </citation>
    <scope>NUCLEOTIDE SEQUENCE [LARGE SCALE GENOMIC DNA]</scope>
</reference>
<dbReference type="CDD" id="cd04301">
    <property type="entry name" value="NAT_SF"/>
    <property type="match status" value="1"/>
</dbReference>
<keyword evidence="1" id="KW-0808">Transferase</keyword>
<accession>A0A1F5JU89</accession>
<dbReference type="Gene3D" id="3.40.630.30">
    <property type="match status" value="1"/>
</dbReference>